<keyword evidence="2 5" id="KW-0645">Protease</keyword>
<feature type="domain" description="Peptidase S8/S53" evidence="7">
    <location>
        <begin position="587"/>
        <end position="810"/>
    </location>
</feature>
<comment type="caution">
    <text evidence="9">The sequence shown here is derived from an EMBL/GenBank/DDBJ whole genome shotgun (WGS) entry which is preliminary data.</text>
</comment>
<protein>
    <recommendedName>
        <fullName evidence="11">Peptidase S8/S53 domain-containing protein</fullName>
    </recommendedName>
</protein>
<evidence type="ECO:0000313" key="9">
    <source>
        <dbReference type="EMBL" id="KAK2593621.1"/>
    </source>
</evidence>
<evidence type="ECO:0000259" key="7">
    <source>
        <dbReference type="Pfam" id="PF00082"/>
    </source>
</evidence>
<dbReference type="GO" id="GO:0006508">
    <property type="term" value="P:proteolysis"/>
    <property type="evidence" value="ECO:0007669"/>
    <property type="project" value="UniProtKB-KW"/>
</dbReference>
<dbReference type="InterPro" id="IPR036852">
    <property type="entry name" value="Peptidase_S8/S53_dom_sf"/>
</dbReference>
<dbReference type="InterPro" id="IPR051048">
    <property type="entry name" value="Peptidase_S8/S53_subtilisin"/>
</dbReference>
<keyword evidence="10" id="KW-1185">Reference proteome</keyword>
<keyword evidence="4 5" id="KW-0720">Serine protease</keyword>
<dbReference type="Gene3D" id="3.40.50.200">
    <property type="entry name" value="Peptidase S8/S53 domain"/>
    <property type="match status" value="1"/>
</dbReference>
<dbReference type="PRINTS" id="PR00723">
    <property type="entry name" value="SUBTILISIN"/>
</dbReference>
<dbReference type="GO" id="GO:0004252">
    <property type="term" value="F:serine-type endopeptidase activity"/>
    <property type="evidence" value="ECO:0007669"/>
    <property type="project" value="UniProtKB-UniRule"/>
</dbReference>
<sequence>MDEPKAKLLVDLPKEPCELLELLQDIIGTLREHLIRRFQNGSLETLDRKHLNYRLWQLDFNLNGYMDHQQGPISQELYTLAHEVAIGFNSTIHASRIRDILEREIAPHYVHSPSPNGRESKIANLETFRTLVRKIPKDKQTIDIQRPLIKNMSVDGIKLLSSLVYRFNSLLCRENPQSEIAPTAAEYSQKRDRWGSEKDFRFYLSRCGGYEDLHSLLREYWPCPCGADHENKLGSCMNIMLCLQSGWTHPKLAKGEYDMILQHESAPLHCSIMIQTQSSPTPLAAIKLDHPCQALFDGIRGFKLQIVAAPITPAGFAAEFFSVDVASDEPGKRVSLQKILQDRVILRPRERRILAVILMYSFMQLLDGPWLKQYWDSADISFYQLDGNGGPALFNFRRPYLAAYWMAVQSSRRPAKLHQNYHPMPDMVTLARFLIELELQEYQVPPDFTQNLHSDLLKASKMLSRVEKLDQDEWAKQNFVVSMRACLAVGTYANYEPQAPHLGMWDIYQKVVSPLEQNLLAMLGPQATFKDLEQELSGVTPLADVIFDESTVKTLEQSPLMNTESDKWFTQLKQETHTLMRSLKCGEVKIAILDTGIDLQHPLLSERVPSKNCRDFVKNTGDMCDEVGHGTHTAYLLAKTAPQAEIFCGRVWKARREEDNTGKLIADAIKYAVDKWKVDIIVMPFAFPYRNEEIEEAIDNYHNKVLLFAAASNKTDEKLGFPACLPEVFCIYSNKTRTIQSRFCKLGKQGKYNFSTIGENVQGAWPTGLADREAVLRQTGTSCSTPIAAGVAALVLQFARQSGKGAVTRARKLKNKRVMENILFECMTEKQESGVYNLIEPWKLLSGLDGQEKLTLPSIANRISERITAIYPN</sequence>
<evidence type="ECO:0000256" key="6">
    <source>
        <dbReference type="RuleBase" id="RU003355"/>
    </source>
</evidence>
<evidence type="ECO:0000256" key="2">
    <source>
        <dbReference type="ARBA" id="ARBA00022670"/>
    </source>
</evidence>
<dbReference type="PROSITE" id="PS51892">
    <property type="entry name" value="SUBTILASE"/>
    <property type="match status" value="1"/>
</dbReference>
<dbReference type="AlphaFoldDB" id="A0AAJ0FQZ7"/>
<evidence type="ECO:0000256" key="3">
    <source>
        <dbReference type="ARBA" id="ARBA00022801"/>
    </source>
</evidence>
<dbReference type="InterPro" id="IPR000209">
    <property type="entry name" value="Peptidase_S8/S53_dom"/>
</dbReference>
<feature type="active site" description="Charge relay system" evidence="5">
    <location>
        <position position="782"/>
    </location>
</feature>
<dbReference type="InterPro" id="IPR056002">
    <property type="entry name" value="DUF7580"/>
</dbReference>
<dbReference type="SUPFAM" id="SSF52743">
    <property type="entry name" value="Subtilisin-like"/>
    <property type="match status" value="1"/>
</dbReference>
<dbReference type="CDD" id="cd00306">
    <property type="entry name" value="Peptidases_S8_S53"/>
    <property type="match status" value="1"/>
</dbReference>
<keyword evidence="3 5" id="KW-0378">Hydrolase</keyword>
<dbReference type="InterPro" id="IPR023827">
    <property type="entry name" value="Peptidase_S8_Asp-AS"/>
</dbReference>
<organism evidence="9 10">
    <name type="scientific">Conoideocrella luteorostrata</name>
    <dbReference type="NCBI Taxonomy" id="1105319"/>
    <lineage>
        <taxon>Eukaryota</taxon>
        <taxon>Fungi</taxon>
        <taxon>Dikarya</taxon>
        <taxon>Ascomycota</taxon>
        <taxon>Pezizomycotina</taxon>
        <taxon>Sordariomycetes</taxon>
        <taxon>Hypocreomycetidae</taxon>
        <taxon>Hypocreales</taxon>
        <taxon>Clavicipitaceae</taxon>
        <taxon>Conoideocrella</taxon>
    </lineage>
</organism>
<dbReference type="PROSITE" id="PS00138">
    <property type="entry name" value="SUBTILASE_SER"/>
    <property type="match status" value="1"/>
</dbReference>
<evidence type="ECO:0000256" key="5">
    <source>
        <dbReference type="PROSITE-ProRule" id="PRU01240"/>
    </source>
</evidence>
<dbReference type="Pfam" id="PF00082">
    <property type="entry name" value="Peptidase_S8"/>
    <property type="match status" value="1"/>
</dbReference>
<accession>A0AAJ0FQZ7</accession>
<name>A0AAJ0FQZ7_9HYPO</name>
<dbReference type="PROSITE" id="PS00136">
    <property type="entry name" value="SUBTILASE_ASP"/>
    <property type="match status" value="1"/>
</dbReference>
<evidence type="ECO:0000256" key="1">
    <source>
        <dbReference type="ARBA" id="ARBA00011073"/>
    </source>
</evidence>
<evidence type="ECO:0000259" key="8">
    <source>
        <dbReference type="Pfam" id="PF24476"/>
    </source>
</evidence>
<dbReference type="InterPro" id="IPR023828">
    <property type="entry name" value="Peptidase_S8_Ser-AS"/>
</dbReference>
<evidence type="ECO:0008006" key="11">
    <source>
        <dbReference type="Google" id="ProtNLM"/>
    </source>
</evidence>
<dbReference type="EMBL" id="JASWJB010000203">
    <property type="protein sequence ID" value="KAK2593621.1"/>
    <property type="molecule type" value="Genomic_DNA"/>
</dbReference>
<feature type="domain" description="DUF7580" evidence="8">
    <location>
        <begin position="338"/>
        <end position="519"/>
    </location>
</feature>
<comment type="similarity">
    <text evidence="1 5 6">Belongs to the peptidase S8 family.</text>
</comment>
<dbReference type="Pfam" id="PF24476">
    <property type="entry name" value="DUF7580"/>
    <property type="match status" value="1"/>
</dbReference>
<evidence type="ECO:0000313" key="10">
    <source>
        <dbReference type="Proteomes" id="UP001251528"/>
    </source>
</evidence>
<proteinExistence type="inferred from homology"/>
<gene>
    <name evidence="9" type="ORF">QQS21_008669</name>
</gene>
<feature type="active site" description="Charge relay system" evidence="5">
    <location>
        <position position="629"/>
    </location>
</feature>
<feature type="active site" description="Charge relay system" evidence="5">
    <location>
        <position position="594"/>
    </location>
</feature>
<dbReference type="PANTHER" id="PTHR43399:SF4">
    <property type="entry name" value="CELL WALL-ASSOCIATED PROTEASE"/>
    <property type="match status" value="1"/>
</dbReference>
<dbReference type="Proteomes" id="UP001251528">
    <property type="component" value="Unassembled WGS sequence"/>
</dbReference>
<evidence type="ECO:0000256" key="4">
    <source>
        <dbReference type="ARBA" id="ARBA00022825"/>
    </source>
</evidence>
<dbReference type="InterPro" id="IPR015500">
    <property type="entry name" value="Peptidase_S8_subtilisin-rel"/>
</dbReference>
<dbReference type="PANTHER" id="PTHR43399">
    <property type="entry name" value="SUBTILISIN-RELATED"/>
    <property type="match status" value="1"/>
</dbReference>
<reference evidence="9" key="1">
    <citation type="submission" date="2023-06" db="EMBL/GenBank/DDBJ databases">
        <title>Conoideocrella luteorostrata (Hypocreales: Clavicipitaceae), a potential biocontrol fungus for elongate hemlock scale in United States Christmas tree production areas.</title>
        <authorList>
            <person name="Barrett H."/>
            <person name="Lovett B."/>
            <person name="Macias A.M."/>
            <person name="Stajich J.E."/>
            <person name="Kasson M.T."/>
        </authorList>
    </citation>
    <scope>NUCLEOTIDE SEQUENCE</scope>
    <source>
        <strain evidence="9">ARSEF 14590</strain>
    </source>
</reference>